<dbReference type="Proteomes" id="UP000647133">
    <property type="component" value="Unassembled WGS sequence"/>
</dbReference>
<comment type="caution">
    <text evidence="1">The sequence shown here is derived from an EMBL/GenBank/DDBJ whole genome shotgun (WGS) entry which is preliminary data.</text>
</comment>
<name>A0ABR9AIE4_9BACT</name>
<dbReference type="InterPro" id="IPR047690">
    <property type="entry name" value="IPExxxVDY_fam"/>
</dbReference>
<accession>A0ABR9AIE4</accession>
<gene>
    <name evidence="1" type="ORF">IFO69_02570</name>
</gene>
<keyword evidence="2" id="KW-1185">Reference proteome</keyword>
<protein>
    <submittedName>
        <fullName evidence="1">IPExxxVDY family protein</fullName>
    </submittedName>
</protein>
<evidence type="ECO:0000313" key="1">
    <source>
        <dbReference type="EMBL" id="MBD8487623.1"/>
    </source>
</evidence>
<dbReference type="NCBIfam" id="NF033205">
    <property type="entry name" value="IPExxxVDY"/>
    <property type="match status" value="1"/>
</dbReference>
<sequence length="142" mass="16867">MRKTKLQVEHHFEFDLLGLVAPLKDYKMAWVINSSLGIRMTKGRDYELEFLNQPDLIISQFILEKEHGFIQLLKNRSFSDSGQTLYLVPELKIMDYFLLFQDFTQEINLNEFMDQLSQNKYIHNVVKLDVSKIKSKENLLTY</sequence>
<evidence type="ECO:0000313" key="2">
    <source>
        <dbReference type="Proteomes" id="UP000647133"/>
    </source>
</evidence>
<reference evidence="1 2" key="1">
    <citation type="submission" date="2020-09" db="EMBL/GenBank/DDBJ databases">
        <title>Echinicola sp. CAU 1574 isolated from sand of Sido Beach.</title>
        <authorList>
            <person name="Kim W."/>
        </authorList>
    </citation>
    <scope>NUCLEOTIDE SEQUENCE [LARGE SCALE GENOMIC DNA]</scope>
    <source>
        <strain evidence="1 2">CAU 1574</strain>
    </source>
</reference>
<dbReference type="EMBL" id="JACYTQ010000001">
    <property type="protein sequence ID" value="MBD8487623.1"/>
    <property type="molecule type" value="Genomic_DNA"/>
</dbReference>
<organism evidence="1 2">
    <name type="scientific">Echinicola arenosa</name>
    <dbReference type="NCBI Taxonomy" id="2774144"/>
    <lineage>
        <taxon>Bacteria</taxon>
        <taxon>Pseudomonadati</taxon>
        <taxon>Bacteroidota</taxon>
        <taxon>Cytophagia</taxon>
        <taxon>Cytophagales</taxon>
        <taxon>Cyclobacteriaceae</taxon>
        <taxon>Echinicola</taxon>
    </lineage>
</organism>
<proteinExistence type="predicted"/>
<dbReference type="RefSeq" id="WP_192007835.1">
    <property type="nucleotide sequence ID" value="NZ_JACYTQ010000001.1"/>
</dbReference>